<dbReference type="PROSITE" id="PS50005">
    <property type="entry name" value="TPR"/>
    <property type="match status" value="1"/>
</dbReference>
<dbReference type="AlphaFoldDB" id="A0A1F5E799"/>
<dbReference type="EMBL" id="MEZY01000038">
    <property type="protein sequence ID" value="OGD63144.1"/>
    <property type="molecule type" value="Genomic_DNA"/>
</dbReference>
<feature type="repeat" description="TPR" evidence="1">
    <location>
        <begin position="154"/>
        <end position="187"/>
    </location>
</feature>
<dbReference type="InterPro" id="IPR019734">
    <property type="entry name" value="TPR_rpt"/>
</dbReference>
<reference evidence="2 3" key="1">
    <citation type="journal article" date="2016" name="Nat. Commun.">
        <title>Thousands of microbial genomes shed light on interconnected biogeochemical processes in an aquifer system.</title>
        <authorList>
            <person name="Anantharaman K."/>
            <person name="Brown C.T."/>
            <person name="Hug L.A."/>
            <person name="Sharon I."/>
            <person name="Castelle C.J."/>
            <person name="Probst A.J."/>
            <person name="Thomas B.C."/>
            <person name="Singh A."/>
            <person name="Wilkins M.J."/>
            <person name="Karaoz U."/>
            <person name="Brodie E.L."/>
            <person name="Williams K.H."/>
            <person name="Hubbard S.S."/>
            <person name="Banfield J.F."/>
        </authorList>
    </citation>
    <scope>NUCLEOTIDE SEQUENCE [LARGE SCALE GENOMIC DNA]</scope>
</reference>
<evidence type="ECO:0000256" key="1">
    <source>
        <dbReference type="PROSITE-ProRule" id="PRU00339"/>
    </source>
</evidence>
<dbReference type="SUPFAM" id="SSF48452">
    <property type="entry name" value="TPR-like"/>
    <property type="match status" value="1"/>
</dbReference>
<accession>A0A1F5E799</accession>
<dbReference type="Proteomes" id="UP000178583">
    <property type="component" value="Unassembled WGS sequence"/>
</dbReference>
<proteinExistence type="predicted"/>
<keyword evidence="1" id="KW-0802">TPR repeat</keyword>
<evidence type="ECO:0000313" key="3">
    <source>
        <dbReference type="Proteomes" id="UP000178583"/>
    </source>
</evidence>
<dbReference type="Pfam" id="PF13414">
    <property type="entry name" value="TPR_11"/>
    <property type="match status" value="1"/>
</dbReference>
<dbReference type="InterPro" id="IPR011990">
    <property type="entry name" value="TPR-like_helical_dom_sf"/>
</dbReference>
<protein>
    <submittedName>
        <fullName evidence="2">Uncharacterized protein</fullName>
    </submittedName>
</protein>
<sequence>MLELAIVICVAAILFLLLRSYSRVGKNTEGAKKGIMENIFKKLFARRRKRVEDEIIKTLDGSNSGIVSPKEIDDAQKHFATADPELAKILYEASEAYDRGDFNEVEEKAIVAVGRDKRCDQAYSYIAASAIEKKNEKDAEEALEIALKCNPENALAHALFGQLLYDKEKYSESIEHFQKAVNLDRNRADWQAGLGKAFMVVRQYAKASKALKRAATLNIDNAEYKKLAMEAEEKQRAHSQVGR</sequence>
<comment type="caution">
    <text evidence="2">The sequence shown here is derived from an EMBL/GenBank/DDBJ whole genome shotgun (WGS) entry which is preliminary data.</text>
</comment>
<dbReference type="STRING" id="1797472.A2215_01620"/>
<dbReference type="PROSITE" id="PS00018">
    <property type="entry name" value="EF_HAND_1"/>
    <property type="match status" value="1"/>
</dbReference>
<name>A0A1F5E799_9BACT</name>
<evidence type="ECO:0000313" key="2">
    <source>
        <dbReference type="EMBL" id="OGD63144.1"/>
    </source>
</evidence>
<dbReference type="InterPro" id="IPR018247">
    <property type="entry name" value="EF_Hand_1_Ca_BS"/>
</dbReference>
<organism evidence="2 3">
    <name type="scientific">Candidatus Berkelbacteria bacterium RIFOXYA2_FULL_43_10</name>
    <dbReference type="NCBI Taxonomy" id="1797472"/>
    <lineage>
        <taxon>Bacteria</taxon>
        <taxon>Candidatus Berkelbacteria</taxon>
    </lineage>
</organism>
<dbReference type="SMART" id="SM00028">
    <property type="entry name" value="TPR"/>
    <property type="match status" value="3"/>
</dbReference>
<dbReference type="Gene3D" id="1.25.40.10">
    <property type="entry name" value="Tetratricopeptide repeat domain"/>
    <property type="match status" value="1"/>
</dbReference>
<gene>
    <name evidence="2" type="ORF">A2215_01620</name>
</gene>